<protein>
    <submittedName>
        <fullName evidence="6">TetR family transcriptional regulator</fullName>
    </submittedName>
</protein>
<evidence type="ECO:0000256" key="1">
    <source>
        <dbReference type="ARBA" id="ARBA00023015"/>
    </source>
</evidence>
<keyword evidence="2 4" id="KW-0238">DNA-binding</keyword>
<dbReference type="AlphaFoldDB" id="A0A5N0UWY1"/>
<evidence type="ECO:0000313" key="7">
    <source>
        <dbReference type="Proteomes" id="UP000319769"/>
    </source>
</evidence>
<dbReference type="GO" id="GO:0000976">
    <property type="term" value="F:transcription cis-regulatory region binding"/>
    <property type="evidence" value="ECO:0007669"/>
    <property type="project" value="TreeGrafter"/>
</dbReference>
<dbReference type="PROSITE" id="PS01081">
    <property type="entry name" value="HTH_TETR_1"/>
    <property type="match status" value="1"/>
</dbReference>
<keyword evidence="7" id="KW-1185">Reference proteome</keyword>
<dbReference type="InterPro" id="IPR050109">
    <property type="entry name" value="HTH-type_TetR-like_transc_reg"/>
</dbReference>
<dbReference type="InterPro" id="IPR009057">
    <property type="entry name" value="Homeodomain-like_sf"/>
</dbReference>
<dbReference type="PRINTS" id="PR00455">
    <property type="entry name" value="HTHTETR"/>
</dbReference>
<evidence type="ECO:0000256" key="4">
    <source>
        <dbReference type="PROSITE-ProRule" id="PRU00335"/>
    </source>
</evidence>
<dbReference type="GO" id="GO:0003700">
    <property type="term" value="F:DNA-binding transcription factor activity"/>
    <property type="evidence" value="ECO:0007669"/>
    <property type="project" value="TreeGrafter"/>
</dbReference>
<dbReference type="Pfam" id="PF00440">
    <property type="entry name" value="TetR_N"/>
    <property type="match status" value="1"/>
</dbReference>
<gene>
    <name evidence="6" type="ORF">FPZ12_027030</name>
</gene>
<dbReference type="EMBL" id="VMNW02000047">
    <property type="protein sequence ID" value="KAA9156692.1"/>
    <property type="molecule type" value="Genomic_DNA"/>
</dbReference>
<evidence type="ECO:0000313" key="6">
    <source>
        <dbReference type="EMBL" id="KAA9156692.1"/>
    </source>
</evidence>
<dbReference type="PANTHER" id="PTHR30055:SF238">
    <property type="entry name" value="MYCOFACTOCIN BIOSYNTHESIS TRANSCRIPTIONAL REGULATOR MFTR-RELATED"/>
    <property type="match status" value="1"/>
</dbReference>
<reference evidence="6" key="1">
    <citation type="submission" date="2019-09" db="EMBL/GenBank/DDBJ databases">
        <authorList>
            <person name="Teo W.F.A."/>
            <person name="Duangmal K."/>
        </authorList>
    </citation>
    <scope>NUCLEOTIDE SEQUENCE [LARGE SCALE GENOMIC DNA]</scope>
    <source>
        <strain evidence="6">K81G1</strain>
    </source>
</reference>
<evidence type="ECO:0000256" key="2">
    <source>
        <dbReference type="ARBA" id="ARBA00023125"/>
    </source>
</evidence>
<dbReference type="RefSeq" id="WP_144757700.1">
    <property type="nucleotide sequence ID" value="NZ_VMNW02000047.1"/>
</dbReference>
<dbReference type="PANTHER" id="PTHR30055">
    <property type="entry name" value="HTH-TYPE TRANSCRIPTIONAL REGULATOR RUTR"/>
    <property type="match status" value="1"/>
</dbReference>
<keyword evidence="1" id="KW-0805">Transcription regulation</keyword>
<sequence>MSRWEPNARERLERAALELFAEHGYDNTTVAGIAERAGLTKRTFFRYFTDKREVLFYGQELLVQLFARSIAVAPESATPLQAITAALEASEAAFQPERRGLAARRQEIVAANASLREREMFKRVILTDTMGDALRERGVPDPAASVAAELGALAFGMAFRRWLDAPGEPKYGELARETLEEIRATAAGLG</sequence>
<proteinExistence type="predicted"/>
<organism evidence="6 7">
    <name type="scientific">Amycolatopsis acidicola</name>
    <dbReference type="NCBI Taxonomy" id="2596893"/>
    <lineage>
        <taxon>Bacteria</taxon>
        <taxon>Bacillati</taxon>
        <taxon>Actinomycetota</taxon>
        <taxon>Actinomycetes</taxon>
        <taxon>Pseudonocardiales</taxon>
        <taxon>Pseudonocardiaceae</taxon>
        <taxon>Amycolatopsis</taxon>
    </lineage>
</organism>
<name>A0A5N0UWY1_9PSEU</name>
<dbReference type="Proteomes" id="UP000319769">
    <property type="component" value="Unassembled WGS sequence"/>
</dbReference>
<dbReference type="InterPro" id="IPR023772">
    <property type="entry name" value="DNA-bd_HTH_TetR-type_CS"/>
</dbReference>
<dbReference type="PROSITE" id="PS50977">
    <property type="entry name" value="HTH_TETR_2"/>
    <property type="match status" value="1"/>
</dbReference>
<dbReference type="OrthoDB" id="4746440at2"/>
<accession>A0A5N0UWY1</accession>
<dbReference type="Gene3D" id="1.10.357.10">
    <property type="entry name" value="Tetracycline Repressor, domain 2"/>
    <property type="match status" value="1"/>
</dbReference>
<comment type="caution">
    <text evidence="6">The sequence shown here is derived from an EMBL/GenBank/DDBJ whole genome shotgun (WGS) entry which is preliminary data.</text>
</comment>
<keyword evidence="3" id="KW-0804">Transcription</keyword>
<evidence type="ECO:0000259" key="5">
    <source>
        <dbReference type="PROSITE" id="PS50977"/>
    </source>
</evidence>
<dbReference type="InterPro" id="IPR001647">
    <property type="entry name" value="HTH_TetR"/>
</dbReference>
<dbReference type="SUPFAM" id="SSF46689">
    <property type="entry name" value="Homeodomain-like"/>
    <property type="match status" value="1"/>
</dbReference>
<evidence type="ECO:0000256" key="3">
    <source>
        <dbReference type="ARBA" id="ARBA00023163"/>
    </source>
</evidence>
<feature type="DNA-binding region" description="H-T-H motif" evidence="4">
    <location>
        <begin position="29"/>
        <end position="48"/>
    </location>
</feature>
<feature type="domain" description="HTH tetR-type" evidence="5">
    <location>
        <begin position="6"/>
        <end position="66"/>
    </location>
</feature>